<comment type="caution">
    <text evidence="1">The sequence shown here is derived from an EMBL/GenBank/DDBJ whole genome shotgun (WGS) entry which is preliminary data.</text>
</comment>
<proteinExistence type="predicted"/>
<name>A0A0G1W368_9BACT</name>
<evidence type="ECO:0000313" key="1">
    <source>
        <dbReference type="EMBL" id="KKW13191.1"/>
    </source>
</evidence>
<reference evidence="1 2" key="1">
    <citation type="journal article" date="2015" name="Nature">
        <title>rRNA introns, odd ribosomes, and small enigmatic genomes across a large radiation of phyla.</title>
        <authorList>
            <person name="Brown C.T."/>
            <person name="Hug L.A."/>
            <person name="Thomas B.C."/>
            <person name="Sharon I."/>
            <person name="Castelle C.J."/>
            <person name="Singh A."/>
            <person name="Wilkins M.J."/>
            <person name="Williams K.H."/>
            <person name="Banfield J.F."/>
        </authorList>
    </citation>
    <scope>NUCLEOTIDE SEQUENCE [LARGE SCALE GENOMIC DNA]</scope>
</reference>
<dbReference type="Proteomes" id="UP000034588">
    <property type="component" value="Unassembled WGS sequence"/>
</dbReference>
<gene>
    <name evidence="1" type="ORF">UY48_C0003G0013</name>
</gene>
<accession>A0A0G1W368</accession>
<protein>
    <submittedName>
        <fullName evidence="1">Uncharacterized protein</fullName>
    </submittedName>
</protein>
<dbReference type="EMBL" id="LCQD01000003">
    <property type="protein sequence ID" value="KKW13191.1"/>
    <property type="molecule type" value="Genomic_DNA"/>
</dbReference>
<dbReference type="AlphaFoldDB" id="A0A0G1W368"/>
<organism evidence="1 2">
    <name type="scientific">Candidatus Gottesmanbacteria bacterium GW2011_GWB1_49_7</name>
    <dbReference type="NCBI Taxonomy" id="1618448"/>
    <lineage>
        <taxon>Bacteria</taxon>
        <taxon>Candidatus Gottesmaniibacteriota</taxon>
    </lineage>
</organism>
<evidence type="ECO:0000313" key="2">
    <source>
        <dbReference type="Proteomes" id="UP000034588"/>
    </source>
</evidence>
<sequence length="63" mass="7105">MLHDLAKIIEDAVRAGAAYGDKRGRPGPHTETFEDGLLKVIDRVRERYMVQPAPGMEYVHRNG</sequence>